<evidence type="ECO:0000313" key="4">
    <source>
        <dbReference type="Proteomes" id="UP001500221"/>
    </source>
</evidence>
<dbReference type="EMBL" id="BAABKG010000001">
    <property type="protein sequence ID" value="GAA5143607.1"/>
    <property type="molecule type" value="Genomic_DNA"/>
</dbReference>
<comment type="caution">
    <text evidence="3">The sequence shown here is derived from an EMBL/GenBank/DDBJ whole genome shotgun (WGS) entry which is preliminary data.</text>
</comment>
<feature type="transmembrane region" description="Helical" evidence="2">
    <location>
        <begin position="47"/>
        <end position="67"/>
    </location>
</feature>
<keyword evidence="2" id="KW-1133">Transmembrane helix</keyword>
<keyword evidence="2" id="KW-0472">Membrane</keyword>
<feature type="transmembrane region" description="Helical" evidence="2">
    <location>
        <begin position="227"/>
        <end position="249"/>
    </location>
</feature>
<feature type="transmembrane region" description="Helical" evidence="2">
    <location>
        <begin position="105"/>
        <end position="125"/>
    </location>
</feature>
<evidence type="ECO:0000256" key="2">
    <source>
        <dbReference type="SAM" id="Phobius"/>
    </source>
</evidence>
<feature type="transmembrane region" description="Helical" evidence="2">
    <location>
        <begin position="79"/>
        <end position="99"/>
    </location>
</feature>
<sequence>MVTTTPGLRANPRRLLNKVPEVTLWFWIIKILCTTVGESFADYVNETLGVGLVPTTVLFSVVLAVVLTTQLRLARYVPAVYWSTVVVVSVTGTLYTDILTDQVGVPLWVSTTVFTLLLVGVFGVWFARERTLSIHSIVTTPREAFYWLAVLVTFALGTATGDWTLELTGWGPGTSVLLPLSLIAVVVVLWRYGANPVLSFWLAYVLTRPLGANIGDWLATPSSEKGLGLGTFGTSLVFLAAILVTVVYLSVSKVDVIEGAEPATTDAARHPAPTRPPSTEKQRARERVGLAAFVVVGLATFGLLAYANSQPHTSSLDEEEGGAAASCSGGGDLTATAAAQRAATSFPADDVSAFRQIADATRSLVQQGDQAGAASRITDLETAWDDAEPRLSNADCGAWTYLDHEIDASLSAVRASSPDQQSETQALDALITTLG</sequence>
<feature type="transmembrane region" description="Helical" evidence="2">
    <location>
        <begin position="197"/>
        <end position="215"/>
    </location>
</feature>
<feature type="transmembrane region" description="Helical" evidence="2">
    <location>
        <begin position="288"/>
        <end position="307"/>
    </location>
</feature>
<keyword evidence="2" id="KW-0812">Transmembrane</keyword>
<evidence type="ECO:0000256" key="1">
    <source>
        <dbReference type="SAM" id="MobiDB-lite"/>
    </source>
</evidence>
<gene>
    <name evidence="3" type="ORF">GCM10023340_09390</name>
</gene>
<feature type="transmembrane region" description="Helical" evidence="2">
    <location>
        <begin position="145"/>
        <end position="164"/>
    </location>
</feature>
<protein>
    <recommendedName>
        <fullName evidence="5">Membrane-anchored protein</fullName>
    </recommendedName>
</protein>
<feature type="transmembrane region" description="Helical" evidence="2">
    <location>
        <begin position="170"/>
        <end position="190"/>
    </location>
</feature>
<proteinExistence type="predicted"/>
<dbReference type="Pfam" id="PF03988">
    <property type="entry name" value="DUF347"/>
    <property type="match status" value="4"/>
</dbReference>
<reference evidence="4" key="1">
    <citation type="journal article" date="2019" name="Int. J. Syst. Evol. Microbiol.">
        <title>The Global Catalogue of Microorganisms (GCM) 10K type strain sequencing project: providing services to taxonomists for standard genome sequencing and annotation.</title>
        <authorList>
            <consortium name="The Broad Institute Genomics Platform"/>
            <consortium name="The Broad Institute Genome Sequencing Center for Infectious Disease"/>
            <person name="Wu L."/>
            <person name="Ma J."/>
        </authorList>
    </citation>
    <scope>NUCLEOTIDE SEQUENCE [LARGE SCALE GENOMIC DNA]</scope>
    <source>
        <strain evidence="4">JCM 18459</strain>
    </source>
</reference>
<dbReference type="InterPro" id="IPR007136">
    <property type="entry name" value="DUF347"/>
</dbReference>
<organism evidence="3 4">
    <name type="scientific">Nocardioides marinquilinus</name>
    <dbReference type="NCBI Taxonomy" id="1210400"/>
    <lineage>
        <taxon>Bacteria</taxon>
        <taxon>Bacillati</taxon>
        <taxon>Actinomycetota</taxon>
        <taxon>Actinomycetes</taxon>
        <taxon>Propionibacteriales</taxon>
        <taxon>Nocardioidaceae</taxon>
        <taxon>Nocardioides</taxon>
    </lineage>
</organism>
<evidence type="ECO:0008006" key="5">
    <source>
        <dbReference type="Google" id="ProtNLM"/>
    </source>
</evidence>
<evidence type="ECO:0000313" key="3">
    <source>
        <dbReference type="EMBL" id="GAA5143607.1"/>
    </source>
</evidence>
<name>A0ABP9PCN6_9ACTN</name>
<keyword evidence="4" id="KW-1185">Reference proteome</keyword>
<dbReference type="RefSeq" id="WP_345455032.1">
    <property type="nucleotide sequence ID" value="NZ_BAABKG010000001.1"/>
</dbReference>
<feature type="region of interest" description="Disordered" evidence="1">
    <location>
        <begin position="264"/>
        <end position="284"/>
    </location>
</feature>
<accession>A0ABP9PCN6</accession>
<dbReference type="Proteomes" id="UP001500221">
    <property type="component" value="Unassembled WGS sequence"/>
</dbReference>